<evidence type="ECO:0000256" key="1">
    <source>
        <dbReference type="SAM" id="MobiDB-lite"/>
    </source>
</evidence>
<keyword evidence="3" id="KW-1185">Reference proteome</keyword>
<evidence type="ECO:0000313" key="3">
    <source>
        <dbReference type="Proteomes" id="UP001359485"/>
    </source>
</evidence>
<protein>
    <submittedName>
        <fullName evidence="2">Uncharacterized protein</fullName>
    </submittedName>
</protein>
<reference evidence="2 3" key="1">
    <citation type="submission" date="2023-09" db="EMBL/GenBank/DDBJ databases">
        <title>Genomes of two closely related lineages of the louse Polyplax serrata with different host specificities.</title>
        <authorList>
            <person name="Martinu J."/>
            <person name="Tarabai H."/>
            <person name="Stefka J."/>
            <person name="Hypsa V."/>
        </authorList>
    </citation>
    <scope>NUCLEOTIDE SEQUENCE [LARGE SCALE GENOMIC DNA]</scope>
    <source>
        <strain evidence="2">98ZLc_SE</strain>
    </source>
</reference>
<proteinExistence type="predicted"/>
<gene>
    <name evidence="2" type="ORF">RUM44_008038</name>
</gene>
<accession>A0ABR1BB78</accession>
<comment type="caution">
    <text evidence="2">The sequence shown here is derived from an EMBL/GenBank/DDBJ whole genome shotgun (WGS) entry which is preliminary data.</text>
</comment>
<evidence type="ECO:0000313" key="2">
    <source>
        <dbReference type="EMBL" id="KAK6637616.1"/>
    </source>
</evidence>
<sequence>MVERRKKELNLKLRTPHERQFHQGNGHAFTKDAAAKGKARSCQRKKLSWCFPRGRGGRGLKGRKSNGKHGIFGFRSERFLQGRLPKNDEFEHLKQEPEPETDFKFGKPETFAQARCIIFIL</sequence>
<dbReference type="Proteomes" id="UP001359485">
    <property type="component" value="Unassembled WGS sequence"/>
</dbReference>
<organism evidence="2 3">
    <name type="scientific">Polyplax serrata</name>
    <name type="common">Common mouse louse</name>
    <dbReference type="NCBI Taxonomy" id="468196"/>
    <lineage>
        <taxon>Eukaryota</taxon>
        <taxon>Metazoa</taxon>
        <taxon>Ecdysozoa</taxon>
        <taxon>Arthropoda</taxon>
        <taxon>Hexapoda</taxon>
        <taxon>Insecta</taxon>
        <taxon>Pterygota</taxon>
        <taxon>Neoptera</taxon>
        <taxon>Paraneoptera</taxon>
        <taxon>Psocodea</taxon>
        <taxon>Troctomorpha</taxon>
        <taxon>Phthiraptera</taxon>
        <taxon>Anoplura</taxon>
        <taxon>Polyplacidae</taxon>
        <taxon>Polyplax</taxon>
    </lineage>
</organism>
<dbReference type="EMBL" id="JAWJWF010000002">
    <property type="protein sequence ID" value="KAK6637616.1"/>
    <property type="molecule type" value="Genomic_DNA"/>
</dbReference>
<feature type="region of interest" description="Disordered" evidence="1">
    <location>
        <begin position="85"/>
        <end position="105"/>
    </location>
</feature>
<name>A0ABR1BB78_POLSC</name>
<feature type="region of interest" description="Disordered" evidence="1">
    <location>
        <begin position="20"/>
        <end position="43"/>
    </location>
</feature>